<reference evidence="1 4" key="2">
    <citation type="submission" date="2018-11" db="EMBL/GenBank/DDBJ databases">
        <title>Proposal to divide the Flavobacteriaceae and reorganize its genera based on Amino Acid Identity values calculated from whole genome sequences.</title>
        <authorList>
            <person name="Nicholson A.C."/>
            <person name="Gulvik C.A."/>
            <person name="Whitney A.M."/>
            <person name="Humrighouse B.W."/>
            <person name="Bell M."/>
            <person name="Holmes B."/>
            <person name="Steigerwalt A.G."/>
            <person name="Villarma A."/>
            <person name="Sheth M."/>
            <person name="Batra D."/>
            <person name="Pryor J."/>
            <person name="Bernardet J.-F."/>
            <person name="Hugo C."/>
            <person name="Kampfer P."/>
            <person name="Newman J."/>
            <person name="McQuiston J.R."/>
        </authorList>
    </citation>
    <scope>NUCLEOTIDE SEQUENCE [LARGE SCALE GENOMIC DNA]</scope>
    <source>
        <strain evidence="1 4">KC_1864</strain>
    </source>
</reference>
<evidence type="ECO:0008006" key="5">
    <source>
        <dbReference type="Google" id="ProtNLM"/>
    </source>
</evidence>
<organism evidence="2 3">
    <name type="scientific">Chryseobacterium lactis</name>
    <dbReference type="NCBI Taxonomy" id="1241981"/>
    <lineage>
        <taxon>Bacteria</taxon>
        <taxon>Pseudomonadati</taxon>
        <taxon>Bacteroidota</taxon>
        <taxon>Flavobacteriia</taxon>
        <taxon>Flavobacteriales</taxon>
        <taxon>Weeksellaceae</taxon>
        <taxon>Chryseobacterium group</taxon>
        <taxon>Chryseobacterium</taxon>
    </lineage>
</organism>
<evidence type="ECO:0000313" key="3">
    <source>
        <dbReference type="Proteomes" id="UP000236262"/>
    </source>
</evidence>
<dbReference type="AlphaFoldDB" id="A0A3G6RFH2"/>
<evidence type="ECO:0000313" key="4">
    <source>
        <dbReference type="Proteomes" id="UP000279972"/>
    </source>
</evidence>
<protein>
    <recommendedName>
        <fullName evidence="5">DUF4329 domain-containing protein</fullName>
    </recommendedName>
</protein>
<accession>A0A3G6RFH2</accession>
<evidence type="ECO:0000313" key="1">
    <source>
        <dbReference type="EMBL" id="AZA82527.1"/>
    </source>
</evidence>
<keyword evidence="4" id="KW-1185">Reference proteome</keyword>
<proteinExistence type="predicted"/>
<reference evidence="2 3" key="1">
    <citation type="submission" date="2018-01" db="EMBL/GenBank/DDBJ databases">
        <title>Draft genome sequences of Chryseobacterium lactis NCTC11390, Chryseobacterium oncorhynchi 701B-08, and Chryseobacterium viscerum 687B-08.</title>
        <authorList>
            <person name="Jeong J.-J."/>
            <person name="Lee Y.J."/>
            <person name="Park B."/>
            <person name="Choi I.-G."/>
            <person name="Kim K.D."/>
        </authorList>
    </citation>
    <scope>NUCLEOTIDE SEQUENCE [LARGE SCALE GENOMIC DNA]</scope>
    <source>
        <strain evidence="2 3">NCTC11390</strain>
    </source>
</reference>
<dbReference type="KEGG" id="clac:EG342_11750"/>
<dbReference type="Proteomes" id="UP000236262">
    <property type="component" value="Unassembled WGS sequence"/>
</dbReference>
<name>A0A3G6RFH2_CHRLC</name>
<evidence type="ECO:0000313" key="2">
    <source>
        <dbReference type="EMBL" id="PNW13797.1"/>
    </source>
</evidence>
<dbReference type="Proteomes" id="UP000279972">
    <property type="component" value="Chromosome"/>
</dbReference>
<dbReference type="EMBL" id="CP033924">
    <property type="protein sequence ID" value="AZA82527.1"/>
    <property type="molecule type" value="Genomic_DNA"/>
</dbReference>
<gene>
    <name evidence="2" type="ORF">C1637_07945</name>
    <name evidence="1" type="ORF">EG342_11750</name>
</gene>
<dbReference type="EMBL" id="PPEH01000003">
    <property type="protein sequence ID" value="PNW13797.1"/>
    <property type="molecule type" value="Genomic_DNA"/>
</dbReference>
<sequence>MHDEIYASPDLTSNEYTNKSLWKEDEKYIGNVKKVFEKYADKNYFTTNFGTVNWDYALTMGNFDESFLEAPVIKDGKVSFVLVAYREGDRVFFKRKEGRDSNEFFDVLVFKERKQLKGRIVNDRASSKGQLCYTVEVTWTWTNDDGSAGETFSYNKTTCKGSGPYLPCQSVEVNNNCGGATAGGPPGSGSGGSGGYPYTPEFKEFIDNCAKVKTLRNNATFKSNVTNLEGKTGMKGETGYIQRADGSYIYQDTSGQTETSNTLSLPRPDLPENKNIMAYLHTHINDYTYTNADGDEETRTGIKMFSPADVWYLMDMLRNAQEQGRPLSDVYAVMVTSKGNYQIRFIGNQYQIKSFTKQQIEDFTKSYKGLMGEESTDLELSFLNFISETMNVKAVNLYKMDSNGTNYEIKLNDDKKGKITTGCPG</sequence>